<dbReference type="RefSeq" id="WP_092849397.1">
    <property type="nucleotide sequence ID" value="NZ_FOMI01000002.1"/>
</dbReference>
<name>A0A1I1NRL0_9FLAO</name>
<dbReference type="EMBL" id="FOMI01000002">
    <property type="protein sequence ID" value="SFC96360.1"/>
    <property type="molecule type" value="Genomic_DNA"/>
</dbReference>
<dbReference type="AlphaFoldDB" id="A0A1I1NRL0"/>
<evidence type="ECO:0000313" key="2">
    <source>
        <dbReference type="Proteomes" id="UP000199439"/>
    </source>
</evidence>
<proteinExistence type="predicted"/>
<organism evidence="1 2">
    <name type="scientific">Algibacter pectinivorans</name>
    <dbReference type="NCBI Taxonomy" id="870482"/>
    <lineage>
        <taxon>Bacteria</taxon>
        <taxon>Pseudomonadati</taxon>
        <taxon>Bacteroidota</taxon>
        <taxon>Flavobacteriia</taxon>
        <taxon>Flavobacteriales</taxon>
        <taxon>Flavobacteriaceae</taxon>
        <taxon>Algibacter</taxon>
    </lineage>
</organism>
<dbReference type="STRING" id="870482.SAMN04487987_102264"/>
<keyword evidence="2" id="KW-1185">Reference proteome</keyword>
<sequence length="227" mass="25139">MKKIQLFLLVAFSICFVTKSFSQHGQYDIVNGIGFFGGITKVKLATDNFITKEGDGFIGGLSATVDIPFKWYNMSYGMQFSESTVSILGRPTASSSNNEFVDYKLFAAQLALMMHIKLAGSYVTLDVGPMLQYNGRLEFEDTTQEGYFINNYDNLLAEEIANISQFNLNGAVGITAGFKFVKLRAHYIYGATNILKKLENENLDTAGGDSRFKGNMSMLLFGAMLSF</sequence>
<accession>A0A1I1NRL0</accession>
<dbReference type="OrthoDB" id="1143271at2"/>
<evidence type="ECO:0008006" key="3">
    <source>
        <dbReference type="Google" id="ProtNLM"/>
    </source>
</evidence>
<gene>
    <name evidence="1" type="ORF">SAMN04487987_102264</name>
</gene>
<protein>
    <recommendedName>
        <fullName evidence="3">Outer membrane protein beta-barrel domain-containing protein</fullName>
    </recommendedName>
</protein>
<dbReference type="Proteomes" id="UP000199439">
    <property type="component" value="Unassembled WGS sequence"/>
</dbReference>
<evidence type="ECO:0000313" key="1">
    <source>
        <dbReference type="EMBL" id="SFC96360.1"/>
    </source>
</evidence>
<reference evidence="2" key="1">
    <citation type="submission" date="2016-10" db="EMBL/GenBank/DDBJ databases">
        <authorList>
            <person name="Varghese N."/>
            <person name="Submissions S."/>
        </authorList>
    </citation>
    <scope>NUCLEOTIDE SEQUENCE [LARGE SCALE GENOMIC DNA]</scope>
    <source>
        <strain evidence="2">DSM 25730</strain>
    </source>
</reference>